<evidence type="ECO:0000256" key="2">
    <source>
        <dbReference type="SAM" id="Phobius"/>
    </source>
</evidence>
<keyword evidence="2" id="KW-0812">Transmembrane</keyword>
<dbReference type="Proteomes" id="UP001595824">
    <property type="component" value="Unassembled WGS sequence"/>
</dbReference>
<sequence length="163" mass="18488">MEWLSVFISALTVLAHARVTRIVTEDTITQPIRNWIDMKAQPRHKRPAARPAGRPGASSNDPQPAPRPWRYLSKLVSCPWCSGFWIALILAAAYYRFWLHVWPWQTSTLAFAFVVSWLSLAWVSSVLTDWLDSPPPPKQLIHSGHVQNVIQNVQATNNTPPQS</sequence>
<proteinExistence type="predicted"/>
<feature type="transmembrane region" description="Helical" evidence="2">
    <location>
        <begin position="71"/>
        <end position="95"/>
    </location>
</feature>
<feature type="region of interest" description="Disordered" evidence="1">
    <location>
        <begin position="40"/>
        <end position="65"/>
    </location>
</feature>
<dbReference type="EMBL" id="JBHSDP010000011">
    <property type="protein sequence ID" value="MFC4328336.1"/>
    <property type="molecule type" value="Genomic_DNA"/>
</dbReference>
<accession>A0ABV8TCG6</accession>
<organism evidence="3 4">
    <name type="scientific">Streptomyces andamanensis</name>
    <dbReference type="NCBI Taxonomy" id="1565035"/>
    <lineage>
        <taxon>Bacteria</taxon>
        <taxon>Bacillati</taxon>
        <taxon>Actinomycetota</taxon>
        <taxon>Actinomycetes</taxon>
        <taxon>Kitasatosporales</taxon>
        <taxon>Streptomycetaceae</taxon>
        <taxon>Streptomyces</taxon>
    </lineage>
</organism>
<reference evidence="4" key="1">
    <citation type="journal article" date="2019" name="Int. J. Syst. Evol. Microbiol.">
        <title>The Global Catalogue of Microorganisms (GCM) 10K type strain sequencing project: providing services to taxonomists for standard genome sequencing and annotation.</title>
        <authorList>
            <consortium name="The Broad Institute Genomics Platform"/>
            <consortium name="The Broad Institute Genome Sequencing Center for Infectious Disease"/>
            <person name="Wu L."/>
            <person name="Ma J."/>
        </authorList>
    </citation>
    <scope>NUCLEOTIDE SEQUENCE [LARGE SCALE GENOMIC DNA]</scope>
    <source>
        <strain evidence="4">PCU 347</strain>
    </source>
</reference>
<keyword evidence="2" id="KW-0472">Membrane</keyword>
<evidence type="ECO:0000313" key="4">
    <source>
        <dbReference type="Proteomes" id="UP001595824"/>
    </source>
</evidence>
<evidence type="ECO:0000256" key="1">
    <source>
        <dbReference type="SAM" id="MobiDB-lite"/>
    </source>
</evidence>
<dbReference type="Pfam" id="PF07098">
    <property type="entry name" value="DUF1360"/>
    <property type="match status" value="1"/>
</dbReference>
<keyword evidence="2" id="KW-1133">Transmembrane helix</keyword>
<gene>
    <name evidence="3" type="ORF">ACFPC0_10910</name>
</gene>
<dbReference type="RefSeq" id="WP_381738517.1">
    <property type="nucleotide sequence ID" value="NZ_JBHSDP010000011.1"/>
</dbReference>
<keyword evidence="4" id="KW-1185">Reference proteome</keyword>
<evidence type="ECO:0000313" key="3">
    <source>
        <dbReference type="EMBL" id="MFC4328336.1"/>
    </source>
</evidence>
<dbReference type="InterPro" id="IPR010773">
    <property type="entry name" value="Mycophage_PG1_Gp7"/>
</dbReference>
<feature type="transmembrane region" description="Helical" evidence="2">
    <location>
        <begin position="107"/>
        <end position="127"/>
    </location>
</feature>
<comment type="caution">
    <text evidence="3">The sequence shown here is derived from an EMBL/GenBank/DDBJ whole genome shotgun (WGS) entry which is preliminary data.</text>
</comment>
<name>A0ABV8TCG6_9ACTN</name>
<protein>
    <submittedName>
        <fullName evidence="3">DUF1360 domain-containing protein</fullName>
    </submittedName>
</protein>